<dbReference type="InterPro" id="IPR035913">
    <property type="entry name" value="RPB5-like_sf"/>
</dbReference>
<organism evidence="3">
    <name type="scientific">seawater metagenome</name>
    <dbReference type="NCBI Taxonomy" id="1561972"/>
    <lineage>
        <taxon>unclassified sequences</taxon>
        <taxon>metagenomes</taxon>
        <taxon>ecological metagenomes</taxon>
    </lineage>
</organism>
<name>A0A5E8CJH3_9ZZZZ</name>
<accession>A0A5E8CJH3</accession>
<dbReference type="PIRSF" id="PIRSF000747">
    <property type="entry name" value="RPB5"/>
    <property type="match status" value="1"/>
</dbReference>
<dbReference type="GO" id="GO:0006362">
    <property type="term" value="P:transcription elongation by RNA polymerase I"/>
    <property type="evidence" value="ECO:0007669"/>
    <property type="project" value="TreeGrafter"/>
</dbReference>
<dbReference type="GO" id="GO:0003899">
    <property type="term" value="F:DNA-directed RNA polymerase activity"/>
    <property type="evidence" value="ECO:0007669"/>
    <property type="project" value="InterPro"/>
</dbReference>
<dbReference type="GO" id="GO:0005666">
    <property type="term" value="C:RNA polymerase III complex"/>
    <property type="evidence" value="ECO:0007669"/>
    <property type="project" value="TreeGrafter"/>
</dbReference>
<dbReference type="PANTHER" id="PTHR10535:SF0">
    <property type="entry name" value="DNA-DIRECTED RNA POLYMERASES I, II, AND III SUBUNIT RPABC1"/>
    <property type="match status" value="1"/>
</dbReference>
<dbReference type="Gene3D" id="3.90.940.20">
    <property type="entry name" value="RPB5-like RNA polymerase subunit"/>
    <property type="match status" value="1"/>
</dbReference>
<dbReference type="PANTHER" id="PTHR10535">
    <property type="entry name" value="DNA-DIRECTED RNA POLYMERASES I, II, AND III SUBUNIT RPABC1"/>
    <property type="match status" value="1"/>
</dbReference>
<proteinExistence type="predicted"/>
<keyword evidence="1" id="KW-0804">Transcription</keyword>
<dbReference type="GO" id="GO:0005665">
    <property type="term" value="C:RNA polymerase II, core complex"/>
    <property type="evidence" value="ECO:0007669"/>
    <property type="project" value="TreeGrafter"/>
</dbReference>
<feature type="domain" description="RNA polymerase subunit H/Rpb5 C-terminal" evidence="2">
    <location>
        <begin position="129"/>
        <end position="204"/>
    </location>
</feature>
<dbReference type="Pfam" id="PF01191">
    <property type="entry name" value="RNA_pol_Rpb5_C"/>
    <property type="match status" value="1"/>
</dbReference>
<dbReference type="SUPFAM" id="SSF55287">
    <property type="entry name" value="RPB5-like RNA polymerase subunit"/>
    <property type="match status" value="1"/>
</dbReference>
<dbReference type="InterPro" id="IPR000783">
    <property type="entry name" value="RNA_pol_subH/Rpb5_C"/>
</dbReference>
<dbReference type="InterPro" id="IPR014381">
    <property type="entry name" value="Arch_Rpo5/euc_Rpb5"/>
</dbReference>
<dbReference type="AlphaFoldDB" id="A0A5E8CJH3"/>
<evidence type="ECO:0000256" key="1">
    <source>
        <dbReference type="ARBA" id="ARBA00023163"/>
    </source>
</evidence>
<reference evidence="3" key="1">
    <citation type="submission" date="2019-09" db="EMBL/GenBank/DDBJ databases">
        <authorList>
            <person name="Needham M D."/>
        </authorList>
    </citation>
    <scope>NUCLEOTIDE SEQUENCE</scope>
</reference>
<evidence type="ECO:0000313" key="3">
    <source>
        <dbReference type="EMBL" id="VVU95187.1"/>
    </source>
</evidence>
<dbReference type="GO" id="GO:0005736">
    <property type="term" value="C:RNA polymerase I complex"/>
    <property type="evidence" value="ECO:0007669"/>
    <property type="project" value="TreeGrafter"/>
</dbReference>
<dbReference type="GO" id="GO:0003677">
    <property type="term" value="F:DNA binding"/>
    <property type="evidence" value="ECO:0007669"/>
    <property type="project" value="InterPro"/>
</dbReference>
<protein>
    <submittedName>
        <fullName evidence="3">RNA polymerase Rpb5, C-terminal domain</fullName>
    </submittedName>
</protein>
<dbReference type="GO" id="GO:0006366">
    <property type="term" value="P:transcription by RNA polymerase II"/>
    <property type="evidence" value="ECO:0007669"/>
    <property type="project" value="TreeGrafter"/>
</dbReference>
<dbReference type="EMBL" id="CABVLZ010000004">
    <property type="protein sequence ID" value="VVU95187.1"/>
    <property type="molecule type" value="Genomic_DNA"/>
</dbReference>
<sequence>MATKFLNIEVKPNEKNKIILENIVKMLTNRKNILNPDNLEKNIEVLQKQLDDNLVFKIKSEYDNTEYYVKFYFQKLTTIKKITPIEDFLSKTKGKNKIIVINNINQKVYKQFMEYSNLEIFFDYELMINLVDIKLIPKHSPLNEKEKEEYLDSYQHNIMENGTIRGMSRMNITDPVARYYNMRAGDIVKIVRPSTTSGYGVFYRKLVPGPNLLFSGPK</sequence>
<dbReference type="GO" id="GO:0042797">
    <property type="term" value="P:tRNA transcription by RNA polymerase III"/>
    <property type="evidence" value="ECO:0007669"/>
    <property type="project" value="TreeGrafter"/>
</dbReference>
<evidence type="ECO:0000259" key="2">
    <source>
        <dbReference type="Pfam" id="PF01191"/>
    </source>
</evidence>
<gene>
    <name evidence="3" type="ORF">CPAV1605_912</name>
</gene>